<name>A0A336MWD3_CULSO</name>
<reference evidence="2" key="2">
    <citation type="submission" date="2018-07" db="EMBL/GenBank/DDBJ databases">
        <authorList>
            <person name="Quirk P.G."/>
            <person name="Krulwich T.A."/>
        </authorList>
    </citation>
    <scope>NUCLEOTIDE SEQUENCE</scope>
</reference>
<evidence type="ECO:0000313" key="1">
    <source>
        <dbReference type="EMBL" id="SSX15170.1"/>
    </source>
</evidence>
<evidence type="ECO:0000313" key="2">
    <source>
        <dbReference type="EMBL" id="SSX34546.1"/>
    </source>
</evidence>
<dbReference type="AlphaFoldDB" id="A0A336MWD3"/>
<accession>A0A336MWD3</accession>
<gene>
    <name evidence="2" type="primary">CSON008171</name>
</gene>
<proteinExistence type="predicted"/>
<organism evidence="2">
    <name type="scientific">Culicoides sonorensis</name>
    <name type="common">Biting midge</name>
    <dbReference type="NCBI Taxonomy" id="179676"/>
    <lineage>
        <taxon>Eukaryota</taxon>
        <taxon>Metazoa</taxon>
        <taxon>Ecdysozoa</taxon>
        <taxon>Arthropoda</taxon>
        <taxon>Hexapoda</taxon>
        <taxon>Insecta</taxon>
        <taxon>Pterygota</taxon>
        <taxon>Neoptera</taxon>
        <taxon>Endopterygota</taxon>
        <taxon>Diptera</taxon>
        <taxon>Nematocera</taxon>
        <taxon>Chironomoidea</taxon>
        <taxon>Ceratopogonidae</taxon>
        <taxon>Ceratopogoninae</taxon>
        <taxon>Culicoides</taxon>
        <taxon>Monoculicoides</taxon>
    </lineage>
</organism>
<sequence length="83" mass="9150">MTVLENIITGVPHDLYISIINGDLRNGTPIAEDLPLHTLNAGHECQTESLPHCEKADLDESNRTAAENRIHEMSNSCCLLARI</sequence>
<dbReference type="EMBL" id="UFQS01003094">
    <property type="protein sequence ID" value="SSX15170.1"/>
    <property type="molecule type" value="Genomic_DNA"/>
</dbReference>
<dbReference type="VEuPathDB" id="VectorBase:CSON008171"/>
<dbReference type="EMBL" id="UFQT01003094">
    <property type="protein sequence ID" value="SSX34546.1"/>
    <property type="molecule type" value="Genomic_DNA"/>
</dbReference>
<protein>
    <submittedName>
        <fullName evidence="2">CSON008171 protein</fullName>
    </submittedName>
</protein>
<reference evidence="1" key="1">
    <citation type="submission" date="2018-04" db="EMBL/GenBank/DDBJ databases">
        <authorList>
            <person name="Go L.Y."/>
            <person name="Mitchell J.A."/>
        </authorList>
    </citation>
    <scope>NUCLEOTIDE SEQUENCE</scope>
    <source>
        <tissue evidence="1">Whole organism</tissue>
    </source>
</reference>